<evidence type="ECO:0000313" key="3">
    <source>
        <dbReference type="EMBL" id="KAB1064419.1"/>
    </source>
</evidence>
<feature type="domain" description="Phosphatidic acid phosphatase type 2/haloperoxidase" evidence="2">
    <location>
        <begin position="89"/>
        <end position="205"/>
    </location>
</feature>
<keyword evidence="1" id="KW-0472">Membrane</keyword>
<dbReference type="SUPFAM" id="SSF48317">
    <property type="entry name" value="Acid phosphatase/Vanadium-dependent haloperoxidase"/>
    <property type="match status" value="1"/>
</dbReference>
<dbReference type="Gene3D" id="1.20.144.10">
    <property type="entry name" value="Phosphatidic acid phosphatase type 2/haloperoxidase"/>
    <property type="match status" value="1"/>
</dbReference>
<evidence type="ECO:0000259" key="2">
    <source>
        <dbReference type="SMART" id="SM00014"/>
    </source>
</evidence>
<feature type="transmembrane region" description="Helical" evidence="1">
    <location>
        <begin position="18"/>
        <end position="38"/>
    </location>
</feature>
<reference evidence="3 4" key="1">
    <citation type="submission" date="2019-09" db="EMBL/GenBank/DDBJ databases">
        <title>Genomes of Cryomorphaceae.</title>
        <authorList>
            <person name="Bowman J.P."/>
        </authorList>
    </citation>
    <scope>NUCLEOTIDE SEQUENCE [LARGE SCALE GENOMIC DNA]</scope>
    <source>
        <strain evidence="3 4">KCTC 52047</strain>
    </source>
</reference>
<keyword evidence="4" id="KW-1185">Reference proteome</keyword>
<dbReference type="AlphaFoldDB" id="A0A6N6M4L7"/>
<comment type="caution">
    <text evidence="3">The sequence shown here is derived from an EMBL/GenBank/DDBJ whole genome shotgun (WGS) entry which is preliminary data.</text>
</comment>
<sequence>MVFTFFARAMKKMLREHAWFWWTYAIFLAIGVVIISSGNQMDVQLMLNKFHLPPLDYFFKYGTHLASGYSIVAFTVLFLFLKVKWGLLVGLSQLISAPVTQFLKRGVFDWVFRPGFYYEQMSEITPHLVEGVNLQHKFSFPSGHATAAFSLFFALALTTKNRVLNCFLALCAVIVSYSRVYISQHFMEDIIAGSLIGIMGALLAYFFIKRSLTNNTWMEKGFMK</sequence>
<evidence type="ECO:0000256" key="1">
    <source>
        <dbReference type="SAM" id="Phobius"/>
    </source>
</evidence>
<dbReference type="PANTHER" id="PTHR14969">
    <property type="entry name" value="SPHINGOSINE-1-PHOSPHATE PHOSPHOHYDROLASE"/>
    <property type="match status" value="1"/>
</dbReference>
<dbReference type="EMBL" id="WACR01000005">
    <property type="protein sequence ID" value="KAB1064419.1"/>
    <property type="molecule type" value="Genomic_DNA"/>
</dbReference>
<dbReference type="InterPro" id="IPR000326">
    <property type="entry name" value="PAP2/HPO"/>
</dbReference>
<proteinExistence type="predicted"/>
<feature type="transmembrane region" description="Helical" evidence="1">
    <location>
        <begin position="164"/>
        <end position="184"/>
    </location>
</feature>
<dbReference type="PANTHER" id="PTHR14969:SF13">
    <property type="entry name" value="AT30094P"/>
    <property type="match status" value="1"/>
</dbReference>
<accession>A0A6N6M4L7</accession>
<dbReference type="Proteomes" id="UP000435357">
    <property type="component" value="Unassembled WGS sequence"/>
</dbReference>
<organism evidence="3 4">
    <name type="scientific">Salibacter halophilus</name>
    <dbReference type="NCBI Taxonomy" id="1803916"/>
    <lineage>
        <taxon>Bacteria</taxon>
        <taxon>Pseudomonadati</taxon>
        <taxon>Bacteroidota</taxon>
        <taxon>Flavobacteriia</taxon>
        <taxon>Flavobacteriales</taxon>
        <taxon>Salibacteraceae</taxon>
        <taxon>Salibacter</taxon>
    </lineage>
</organism>
<gene>
    <name evidence="3" type="ORF">F3059_06885</name>
</gene>
<dbReference type="SMART" id="SM00014">
    <property type="entry name" value="acidPPc"/>
    <property type="match status" value="1"/>
</dbReference>
<dbReference type="OrthoDB" id="9773582at2"/>
<feature type="transmembrane region" description="Helical" evidence="1">
    <location>
        <begin position="58"/>
        <end position="80"/>
    </location>
</feature>
<dbReference type="InterPro" id="IPR036938">
    <property type="entry name" value="PAP2/HPO_sf"/>
</dbReference>
<keyword evidence="1" id="KW-1133">Transmembrane helix</keyword>
<name>A0A6N6M4L7_9FLAO</name>
<protein>
    <submittedName>
        <fullName evidence="3">Phosphatase PAP2 family protein</fullName>
    </submittedName>
</protein>
<evidence type="ECO:0000313" key="4">
    <source>
        <dbReference type="Proteomes" id="UP000435357"/>
    </source>
</evidence>
<keyword evidence="1" id="KW-0812">Transmembrane</keyword>
<feature type="transmembrane region" description="Helical" evidence="1">
    <location>
        <begin position="190"/>
        <end position="208"/>
    </location>
</feature>
<dbReference type="Pfam" id="PF01569">
    <property type="entry name" value="PAP2"/>
    <property type="match status" value="1"/>
</dbReference>